<proteinExistence type="inferred from homology"/>
<dbReference type="Pfam" id="PF00266">
    <property type="entry name" value="Aminotran_5"/>
    <property type="match status" value="1"/>
</dbReference>
<dbReference type="Proteomes" id="UP000007151">
    <property type="component" value="Unassembled WGS sequence"/>
</dbReference>
<comment type="cofactor">
    <cofactor evidence="1 6 8 10">
        <name>pyridoxal 5'-phosphate</name>
        <dbReference type="ChEBI" id="CHEBI:597326"/>
    </cofactor>
</comment>
<dbReference type="InterPro" id="IPR000192">
    <property type="entry name" value="Aminotrans_V_dom"/>
</dbReference>
<dbReference type="eggNOG" id="KOG2862">
    <property type="taxonomic scope" value="Eukaryota"/>
</dbReference>
<keyword evidence="3 11" id="KW-0032">Aminotransferase</keyword>
<feature type="binding site" evidence="7">
    <location>
        <position position="357"/>
    </location>
    <ligand>
        <name>substrate</name>
    </ligand>
</feature>
<keyword evidence="4" id="KW-0808">Transferase</keyword>
<keyword evidence="5 6" id="KW-0663">Pyridoxal phosphate</keyword>
<dbReference type="InterPro" id="IPR015421">
    <property type="entry name" value="PyrdxlP-dep_Trfase_major"/>
</dbReference>
<dbReference type="InterPro" id="IPR024169">
    <property type="entry name" value="SP_NH2Trfase/AEP_transaminase"/>
</dbReference>
<evidence type="ECO:0000256" key="7">
    <source>
        <dbReference type="PIRSR" id="PIRSR000524-1"/>
    </source>
</evidence>
<evidence type="ECO:0000256" key="4">
    <source>
        <dbReference type="ARBA" id="ARBA00022679"/>
    </source>
</evidence>
<evidence type="ECO:0000256" key="8">
    <source>
        <dbReference type="PIRSR" id="PIRSR000524-50"/>
    </source>
</evidence>
<sequence>MLSKKVTVPVPRITDRKVRKLLLCGPGPCNLWPSVTEALTQPILSPLCDEYFRIMEDIRNGLKYLFQTQTDLVLAISGSGHAGMETVISNLIGPKETMLIARRGIWDERALNMATRYGINAVEVRIPFTTTFNLEQIEDELQKWKPTALFITHGDSSTGTVQNLQGLGNLCHRYGALLIVDTVVSIGGVPFFMDDWGVDAVYASSQKALSGPAGISPVAFSKRAEMKINRRKHQPPFYFDIKMLAQQWNCYGNTRVYHHTMSPPLMWALRRSLQEICTRTLPMFWEQHATITAHFCKRLEQNGFELLIPKAEDRLATVTTVILPKGYDYKEYITYIRDNHNILLFGGLGPTAGKSLRIGIMGVNCTRETADAIVNAMIDALKNLKKCSL</sequence>
<evidence type="ECO:0000313" key="11">
    <source>
        <dbReference type="EMBL" id="OWR48881.1"/>
    </source>
</evidence>
<evidence type="ECO:0000256" key="6">
    <source>
        <dbReference type="PIRNR" id="PIRNR000524"/>
    </source>
</evidence>
<name>A0A212F566_DANPL</name>
<evidence type="ECO:0000256" key="10">
    <source>
        <dbReference type="RuleBase" id="RU004504"/>
    </source>
</evidence>
<dbReference type="KEGG" id="dpl:KGM_201669"/>
<dbReference type="PANTHER" id="PTHR21152">
    <property type="entry name" value="AMINOTRANSFERASE CLASS V"/>
    <property type="match status" value="1"/>
</dbReference>
<dbReference type="OrthoDB" id="7403325at2759"/>
<dbReference type="SUPFAM" id="SSF53383">
    <property type="entry name" value="PLP-dependent transferases"/>
    <property type="match status" value="1"/>
</dbReference>
<dbReference type="FunFam" id="3.40.640.10:FF:000027">
    <property type="entry name" value="Serine--pyruvate aminotransferase, mitochondrial"/>
    <property type="match status" value="1"/>
</dbReference>
<dbReference type="GO" id="GO:0004760">
    <property type="term" value="F:L-serine-pyruvate transaminase activity"/>
    <property type="evidence" value="ECO:0007669"/>
    <property type="project" value="TreeGrafter"/>
</dbReference>
<accession>A0A212F566</accession>
<dbReference type="PIRSF" id="PIRSF000524">
    <property type="entry name" value="SPT"/>
    <property type="match status" value="1"/>
</dbReference>
<dbReference type="InterPro" id="IPR015424">
    <property type="entry name" value="PyrdxlP-dep_Trfase"/>
</dbReference>
<dbReference type="FunCoup" id="A0A212F566">
    <property type="interactions" value="234"/>
</dbReference>
<dbReference type="GO" id="GO:0019265">
    <property type="term" value="P:glycine biosynthetic process, by transamination of glyoxylate"/>
    <property type="evidence" value="ECO:0007669"/>
    <property type="project" value="TreeGrafter"/>
</dbReference>
<dbReference type="InterPro" id="IPR020578">
    <property type="entry name" value="Aminotrans_V_PyrdxlP_BS"/>
</dbReference>
<evidence type="ECO:0000256" key="9">
    <source>
        <dbReference type="RuleBase" id="RU004075"/>
    </source>
</evidence>
<comment type="caution">
    <text evidence="11">The sequence shown here is derived from an EMBL/GenBank/DDBJ whole genome shotgun (WGS) entry which is preliminary data.</text>
</comment>
<evidence type="ECO:0000313" key="12">
    <source>
        <dbReference type="Proteomes" id="UP000007151"/>
    </source>
</evidence>
<keyword evidence="12" id="KW-1185">Reference proteome</keyword>
<protein>
    <recommendedName>
        <fullName evidence="6">Alanine--glyoxylate aminotransferase</fullName>
        <ecNumber evidence="6">2.6.1.44</ecNumber>
    </recommendedName>
</protein>
<comment type="catalytic activity">
    <reaction evidence="6">
        <text>glyoxylate + L-alanine = glycine + pyruvate</text>
        <dbReference type="Rhea" id="RHEA:24248"/>
        <dbReference type="ChEBI" id="CHEBI:15361"/>
        <dbReference type="ChEBI" id="CHEBI:36655"/>
        <dbReference type="ChEBI" id="CHEBI:57305"/>
        <dbReference type="ChEBI" id="CHEBI:57972"/>
        <dbReference type="EC" id="2.6.1.44"/>
    </reaction>
</comment>
<dbReference type="STRING" id="278856.A0A212F566"/>
<evidence type="ECO:0000256" key="1">
    <source>
        <dbReference type="ARBA" id="ARBA00001933"/>
    </source>
</evidence>
<evidence type="ECO:0000256" key="3">
    <source>
        <dbReference type="ARBA" id="ARBA00022576"/>
    </source>
</evidence>
<comment type="similarity">
    <text evidence="2 6 9">Belongs to the class-V pyridoxal-phosphate-dependent aminotransferase family.</text>
</comment>
<evidence type="ECO:0000256" key="5">
    <source>
        <dbReference type="ARBA" id="ARBA00022898"/>
    </source>
</evidence>
<dbReference type="Gene3D" id="3.90.1150.10">
    <property type="entry name" value="Aspartate Aminotransferase, domain 1"/>
    <property type="match status" value="1"/>
</dbReference>
<dbReference type="PROSITE" id="PS00595">
    <property type="entry name" value="AA_TRANSFER_CLASS_5"/>
    <property type="match status" value="1"/>
</dbReference>
<dbReference type="Gene3D" id="3.40.640.10">
    <property type="entry name" value="Type I PLP-dependent aspartate aminotransferase-like (Major domain)"/>
    <property type="match status" value="1"/>
</dbReference>
<feature type="modified residue" description="N6-(pyridoxal phosphate)lysine" evidence="8">
    <location>
        <position position="207"/>
    </location>
</feature>
<dbReference type="PANTHER" id="PTHR21152:SF40">
    <property type="entry name" value="ALANINE--GLYOXYLATE AMINOTRANSFERASE"/>
    <property type="match status" value="1"/>
</dbReference>
<dbReference type="EC" id="2.6.1.44" evidence="6"/>
<dbReference type="GO" id="GO:0005777">
    <property type="term" value="C:peroxisome"/>
    <property type="evidence" value="ECO:0007669"/>
    <property type="project" value="TreeGrafter"/>
</dbReference>
<dbReference type="EMBL" id="AGBW02010228">
    <property type="protein sequence ID" value="OWR48881.1"/>
    <property type="molecule type" value="Genomic_DNA"/>
</dbReference>
<dbReference type="AlphaFoldDB" id="A0A212F566"/>
<gene>
    <name evidence="11" type="ORF">KGM_201669</name>
</gene>
<organism evidence="11 12">
    <name type="scientific">Danaus plexippus plexippus</name>
    <dbReference type="NCBI Taxonomy" id="278856"/>
    <lineage>
        <taxon>Eukaryota</taxon>
        <taxon>Metazoa</taxon>
        <taxon>Ecdysozoa</taxon>
        <taxon>Arthropoda</taxon>
        <taxon>Hexapoda</taxon>
        <taxon>Insecta</taxon>
        <taxon>Pterygota</taxon>
        <taxon>Neoptera</taxon>
        <taxon>Endopterygota</taxon>
        <taxon>Lepidoptera</taxon>
        <taxon>Glossata</taxon>
        <taxon>Ditrysia</taxon>
        <taxon>Papilionoidea</taxon>
        <taxon>Nymphalidae</taxon>
        <taxon>Danainae</taxon>
        <taxon>Danaini</taxon>
        <taxon>Danaina</taxon>
        <taxon>Danaus</taxon>
        <taxon>Danaus</taxon>
    </lineage>
</organism>
<dbReference type="InterPro" id="IPR015422">
    <property type="entry name" value="PyrdxlP-dep_Trfase_small"/>
</dbReference>
<evidence type="ECO:0000256" key="2">
    <source>
        <dbReference type="ARBA" id="ARBA00009236"/>
    </source>
</evidence>
<reference evidence="11 12" key="1">
    <citation type="journal article" date="2011" name="Cell">
        <title>The monarch butterfly genome yields insights into long-distance migration.</title>
        <authorList>
            <person name="Zhan S."/>
            <person name="Merlin C."/>
            <person name="Boore J.L."/>
            <person name="Reppert S.M."/>
        </authorList>
    </citation>
    <scope>NUCLEOTIDE SEQUENCE [LARGE SCALE GENOMIC DNA]</scope>
    <source>
        <strain evidence="11">F-2</strain>
    </source>
</reference>
<dbReference type="GO" id="GO:0008453">
    <property type="term" value="F:alanine-glyoxylate transaminase activity"/>
    <property type="evidence" value="ECO:0007669"/>
    <property type="project" value="UniProtKB-EC"/>
</dbReference>